<organism evidence="4 5">
    <name type="scientific">Evansella tamaricis</name>
    <dbReference type="NCBI Taxonomy" id="2069301"/>
    <lineage>
        <taxon>Bacteria</taxon>
        <taxon>Bacillati</taxon>
        <taxon>Bacillota</taxon>
        <taxon>Bacilli</taxon>
        <taxon>Bacillales</taxon>
        <taxon>Bacillaceae</taxon>
        <taxon>Evansella</taxon>
    </lineage>
</organism>
<evidence type="ECO:0000256" key="2">
    <source>
        <dbReference type="ARBA" id="ARBA00007639"/>
    </source>
</evidence>
<evidence type="ECO:0000313" key="4">
    <source>
        <dbReference type="EMBL" id="MBU9712042.1"/>
    </source>
</evidence>
<evidence type="ECO:0000259" key="3">
    <source>
        <dbReference type="Pfam" id="PF13407"/>
    </source>
</evidence>
<gene>
    <name evidence="4" type="ORF">KS419_09850</name>
</gene>
<dbReference type="PANTHER" id="PTHR30036">
    <property type="entry name" value="D-XYLOSE-BINDING PERIPLASMIC PROTEIN"/>
    <property type="match status" value="1"/>
</dbReference>
<proteinExistence type="inferred from homology"/>
<dbReference type="InterPro" id="IPR025997">
    <property type="entry name" value="SBP_2_dom"/>
</dbReference>
<name>A0ABS6JGS3_9BACI</name>
<comment type="caution">
    <text evidence="4">The sequence shown here is derived from an EMBL/GenBank/DDBJ whole genome shotgun (WGS) entry which is preliminary data.</text>
</comment>
<evidence type="ECO:0000256" key="1">
    <source>
        <dbReference type="ARBA" id="ARBA00004196"/>
    </source>
</evidence>
<reference evidence="4 5" key="1">
    <citation type="submission" date="2021-06" db="EMBL/GenBank/DDBJ databases">
        <title>Bacillus sp. RD4P76, an endophyte from a halophyte.</title>
        <authorList>
            <person name="Sun J.-Q."/>
        </authorList>
    </citation>
    <scope>NUCLEOTIDE SEQUENCE [LARGE SCALE GENOMIC DNA]</scope>
    <source>
        <strain evidence="4 5">CGMCC 1.15917</strain>
    </source>
</reference>
<evidence type="ECO:0000313" key="5">
    <source>
        <dbReference type="Proteomes" id="UP000784880"/>
    </source>
</evidence>
<comment type="similarity">
    <text evidence="2">Belongs to the bacterial solute-binding protein 2 family.</text>
</comment>
<dbReference type="Proteomes" id="UP000784880">
    <property type="component" value="Unassembled WGS sequence"/>
</dbReference>
<feature type="domain" description="Periplasmic binding protein" evidence="3">
    <location>
        <begin position="49"/>
        <end position="303"/>
    </location>
</feature>
<accession>A0ABS6JGS3</accession>
<dbReference type="PANTHER" id="PTHR30036:SF7">
    <property type="entry name" value="ABC TRANSPORTER PERIPLASMIC-BINDING PROTEIN YPHF"/>
    <property type="match status" value="1"/>
</dbReference>
<keyword evidence="5" id="KW-1185">Reference proteome</keyword>
<protein>
    <submittedName>
        <fullName evidence="4">Substrate-binding domain-containing protein</fullName>
    </submittedName>
</protein>
<dbReference type="InterPro" id="IPR050555">
    <property type="entry name" value="Bact_Solute-Bind_Prot2"/>
</dbReference>
<comment type="subcellular location">
    <subcellularLocation>
        <location evidence="1">Cell envelope</location>
    </subcellularLocation>
</comment>
<dbReference type="EMBL" id="JAHQCS010000091">
    <property type="protein sequence ID" value="MBU9712042.1"/>
    <property type="molecule type" value="Genomic_DNA"/>
</dbReference>
<dbReference type="RefSeq" id="WP_217066208.1">
    <property type="nucleotide sequence ID" value="NZ_JAHQCS010000091.1"/>
</dbReference>
<sequence>MRKTGILILSFVFISLCYLTYVSAEKVFRTDWQLPETLDKSLSQYRLVLITRDMETPFWDKVGNGALEQAQIDGASLEVWGSYGNDQEDFLKKIDIALHSKVDGIIVQGLDSEEFKKMTKIKASSYGIPIITVANDVPMEESLRRTYVGSDQYKAGRMIANQLLKDMGDKGTIVLMYDSSQEYFQLQRLNGIQDVLKNHPKIVTINAETSDEREEIVSKTQDILNQTPEVDAFIAVNANIAGAMIQEISKRFQIEPYFIYSFDDGPESISLLTEGKLDGIIEQSPEMMGKLSVKMMMEWLTGETVPLDIIGYYTDIQILKVTDVQ</sequence>
<dbReference type="Pfam" id="PF13407">
    <property type="entry name" value="Peripla_BP_4"/>
    <property type="match status" value="1"/>
</dbReference>